<dbReference type="EMBL" id="CP009820">
    <property type="protein sequence ID" value="ATZ58699.1"/>
    <property type="molecule type" value="Genomic_DNA"/>
</dbReference>
<evidence type="ECO:0000256" key="1">
    <source>
        <dbReference type="ARBA" id="ARBA00000124"/>
    </source>
</evidence>
<gene>
    <name evidence="8" type="ORF">BCIN_16g04060</name>
</gene>
<dbReference type="PANTHER" id="PTHR10963:SF24">
    <property type="entry name" value="GLYCOSIDASE C21B10.07-RELATED"/>
    <property type="match status" value="1"/>
</dbReference>
<organism evidence="8 9">
    <name type="scientific">Botryotinia fuckeliana (strain B05.10)</name>
    <name type="common">Noble rot fungus</name>
    <name type="synonym">Botrytis cinerea</name>
    <dbReference type="NCBI Taxonomy" id="332648"/>
    <lineage>
        <taxon>Eukaryota</taxon>
        <taxon>Fungi</taxon>
        <taxon>Dikarya</taxon>
        <taxon>Ascomycota</taxon>
        <taxon>Pezizomycotina</taxon>
        <taxon>Leotiomycetes</taxon>
        <taxon>Helotiales</taxon>
        <taxon>Sclerotiniaceae</taxon>
        <taxon>Botrytis</taxon>
    </lineage>
</organism>
<dbReference type="PROSITE" id="PS51762">
    <property type="entry name" value="GH16_2"/>
    <property type="match status" value="1"/>
</dbReference>
<dbReference type="Pfam" id="PF26113">
    <property type="entry name" value="GH16_XgeA"/>
    <property type="match status" value="1"/>
</dbReference>
<comment type="catalytic activity">
    <reaction evidence="1">
        <text>Endohydrolysis of (1-&gt;3)- or (1-&gt;4)-linkages in beta-D-glucans when the glucose residue whose reducing group is involved in the linkage to be hydrolyzed is itself substituted at C-3.</text>
        <dbReference type="EC" id="3.2.1.6"/>
    </reaction>
</comment>
<evidence type="ECO:0000313" key="9">
    <source>
        <dbReference type="Proteomes" id="UP000001798"/>
    </source>
</evidence>
<feature type="chain" id="PRO_5016781117" description="endo-1,3(4)-beta-glucanase" evidence="6">
    <location>
        <begin position="24"/>
        <end position="315"/>
    </location>
</feature>
<reference evidence="8 9" key="3">
    <citation type="journal article" date="2017" name="Mol. Plant Pathol.">
        <title>A gapless genome sequence of the fungus Botrytis cinerea.</title>
        <authorList>
            <person name="Van Kan J.A."/>
            <person name="Stassen J.H."/>
            <person name="Mosbach A."/>
            <person name="Van Der Lee T.A."/>
            <person name="Faino L."/>
            <person name="Farmer A.D."/>
            <person name="Papasotiriou D.G."/>
            <person name="Zhou S."/>
            <person name="Seidl M.F."/>
            <person name="Cottam E."/>
            <person name="Edel D."/>
            <person name="Hahn M."/>
            <person name="Schwartz D.C."/>
            <person name="Dietrich R.A."/>
            <person name="Widdison S."/>
            <person name="Scalliet G."/>
        </authorList>
    </citation>
    <scope>NUCLEOTIDE SEQUENCE [LARGE SCALE GENOMIC DNA]</scope>
    <source>
        <strain evidence="8 9">B05.10</strain>
    </source>
</reference>
<dbReference type="KEGG" id="bfu:BCIN_16g04060"/>
<keyword evidence="4" id="KW-0378">Hydrolase</keyword>
<feature type="domain" description="GH16" evidence="7">
    <location>
        <begin position="18"/>
        <end position="315"/>
    </location>
</feature>
<dbReference type="InterPro" id="IPR000757">
    <property type="entry name" value="Beta-glucanase-like"/>
</dbReference>
<name>A0A384K7C4_BOTFB</name>
<reference evidence="8 9" key="1">
    <citation type="journal article" date="2011" name="PLoS Genet.">
        <title>Genomic analysis of the necrotrophic fungal pathogens Sclerotinia sclerotiorum and Botrytis cinerea.</title>
        <authorList>
            <person name="Amselem J."/>
            <person name="Cuomo C.A."/>
            <person name="van Kan J.A."/>
            <person name="Viaud M."/>
            <person name="Benito E.P."/>
            <person name="Couloux A."/>
            <person name="Coutinho P.M."/>
            <person name="de Vries R.P."/>
            <person name="Dyer P.S."/>
            <person name="Fillinger S."/>
            <person name="Fournier E."/>
            <person name="Gout L."/>
            <person name="Hahn M."/>
            <person name="Kohn L."/>
            <person name="Lapalu N."/>
            <person name="Plummer K.M."/>
            <person name="Pradier J.M."/>
            <person name="Quevillon E."/>
            <person name="Sharon A."/>
            <person name="Simon A."/>
            <person name="ten Have A."/>
            <person name="Tudzynski B."/>
            <person name="Tudzynski P."/>
            <person name="Wincker P."/>
            <person name="Andrew M."/>
            <person name="Anthouard V."/>
            <person name="Beever R.E."/>
            <person name="Beffa R."/>
            <person name="Benoit I."/>
            <person name="Bouzid O."/>
            <person name="Brault B."/>
            <person name="Chen Z."/>
            <person name="Choquer M."/>
            <person name="Collemare J."/>
            <person name="Cotton P."/>
            <person name="Danchin E.G."/>
            <person name="Da Silva C."/>
            <person name="Gautier A."/>
            <person name="Giraud C."/>
            <person name="Giraud T."/>
            <person name="Gonzalez C."/>
            <person name="Grossetete S."/>
            <person name="Guldener U."/>
            <person name="Henrissat B."/>
            <person name="Howlett B.J."/>
            <person name="Kodira C."/>
            <person name="Kretschmer M."/>
            <person name="Lappartient A."/>
            <person name="Leroch M."/>
            <person name="Levis C."/>
            <person name="Mauceli E."/>
            <person name="Neuveglise C."/>
            <person name="Oeser B."/>
            <person name="Pearson M."/>
            <person name="Poulain J."/>
            <person name="Poussereau N."/>
            <person name="Quesneville H."/>
            <person name="Rascle C."/>
            <person name="Schumacher J."/>
            <person name="Segurens B."/>
            <person name="Sexton A."/>
            <person name="Silva E."/>
            <person name="Sirven C."/>
            <person name="Soanes D.M."/>
            <person name="Talbot N.J."/>
            <person name="Templeton M."/>
            <person name="Yandava C."/>
            <person name="Yarden O."/>
            <person name="Zeng Q."/>
            <person name="Rollins J.A."/>
            <person name="Lebrun M.H."/>
            <person name="Dickman M."/>
        </authorList>
    </citation>
    <scope>NUCLEOTIDE SEQUENCE [LARGE SCALE GENOMIC DNA]</scope>
    <source>
        <strain evidence="8 9">B05.10</strain>
    </source>
</reference>
<evidence type="ECO:0000256" key="4">
    <source>
        <dbReference type="ARBA" id="ARBA00022801"/>
    </source>
</evidence>
<dbReference type="GO" id="GO:0052861">
    <property type="term" value="F:endo-1,3(4)-beta-glucanase activity"/>
    <property type="evidence" value="ECO:0007669"/>
    <property type="project" value="UniProtKB-EC"/>
</dbReference>
<protein>
    <recommendedName>
        <fullName evidence="3">endo-1,3(4)-beta-glucanase</fullName>
        <ecNumber evidence="3">3.2.1.6</ecNumber>
    </recommendedName>
</protein>
<sequence length="315" mass="33435">MMNSKSFLSLGIYLLSILTTINAQYSLAATYNAANFFDDFTFFTAADPTEGYVVYEPLVAAEEAGLVSTENNQVYLGVDHTTLNPSGGRESVRLTSNQAWGEGVFIADIEHMPGGVCGIWPAFWMFGPNWPNSGEIDIIEGVNLGTTNTITLHTAAGCTVSNANSQSGTTALTTNCNQDNAGTGCGVATSNTNNYGTGFNAIGGGVYAMQWATTGIYVWFWPRGSIPADITANDIDVSSWGTPLATFSGSGCNFDKSFASQNIVFDTTFCGVWAGAVWSSGSCASAASTCQAYVAQNPSAFTNAYWLINYVQVWQ</sequence>
<dbReference type="GO" id="GO:0009251">
    <property type="term" value="P:glucan catabolic process"/>
    <property type="evidence" value="ECO:0007669"/>
    <property type="project" value="TreeGrafter"/>
</dbReference>
<dbReference type="AlphaFoldDB" id="A0A384K7C4"/>
<dbReference type="GeneID" id="5428272"/>
<evidence type="ECO:0000313" key="8">
    <source>
        <dbReference type="EMBL" id="ATZ58699.1"/>
    </source>
</evidence>
<dbReference type="InterPro" id="IPR013320">
    <property type="entry name" value="ConA-like_dom_sf"/>
</dbReference>
<feature type="signal peptide" evidence="6">
    <location>
        <begin position="1"/>
        <end position="23"/>
    </location>
</feature>
<dbReference type="InterPro" id="IPR050546">
    <property type="entry name" value="Glycosyl_Hydrlase_16"/>
</dbReference>
<reference evidence="8 9" key="2">
    <citation type="journal article" date="2012" name="Eukaryot. Cell">
        <title>Genome update of Botrytis cinerea strains B05.10 and T4.</title>
        <authorList>
            <person name="Staats M."/>
            <person name="van Kan J.A."/>
        </authorList>
    </citation>
    <scope>NUCLEOTIDE SEQUENCE [LARGE SCALE GENOMIC DNA]</scope>
    <source>
        <strain evidence="8 9">B05.10</strain>
    </source>
</reference>
<keyword evidence="9" id="KW-1185">Reference proteome</keyword>
<comment type="similarity">
    <text evidence="2">Belongs to the glycosyl hydrolase 16 family.</text>
</comment>
<dbReference type="FunFam" id="2.60.120.200:FF:000114">
    <property type="entry name" value="Probable endo-1,3(4)-beta-glucanase NFIA_089530"/>
    <property type="match status" value="1"/>
</dbReference>
<proteinExistence type="inferred from homology"/>
<dbReference type="OrthoDB" id="192832at2759"/>
<accession>A0A384K7C4</accession>
<dbReference type="SUPFAM" id="SSF49899">
    <property type="entry name" value="Concanavalin A-like lectins/glucanases"/>
    <property type="match status" value="1"/>
</dbReference>
<dbReference type="CDD" id="cd02181">
    <property type="entry name" value="GH16_fungal_Lam16A_glucanase"/>
    <property type="match status" value="1"/>
</dbReference>
<evidence type="ECO:0000256" key="5">
    <source>
        <dbReference type="ARBA" id="ARBA00023295"/>
    </source>
</evidence>
<evidence type="ECO:0000256" key="2">
    <source>
        <dbReference type="ARBA" id="ARBA00006865"/>
    </source>
</evidence>
<dbReference type="PANTHER" id="PTHR10963">
    <property type="entry name" value="GLYCOSYL HYDROLASE-RELATED"/>
    <property type="match status" value="1"/>
</dbReference>
<keyword evidence="6" id="KW-0732">Signal</keyword>
<dbReference type="Proteomes" id="UP000001798">
    <property type="component" value="Chromosome 16"/>
</dbReference>
<dbReference type="Gene3D" id="2.60.120.200">
    <property type="match status" value="1"/>
</dbReference>
<dbReference type="EC" id="3.2.1.6" evidence="3"/>
<evidence type="ECO:0000256" key="3">
    <source>
        <dbReference type="ARBA" id="ARBA00012599"/>
    </source>
</evidence>
<dbReference type="RefSeq" id="XP_001547801.1">
    <property type="nucleotide sequence ID" value="XM_001547751.2"/>
</dbReference>
<dbReference type="OMA" id="TGIYVWF"/>
<evidence type="ECO:0000256" key="6">
    <source>
        <dbReference type="SAM" id="SignalP"/>
    </source>
</evidence>
<dbReference type="VEuPathDB" id="FungiDB:Bcin16g04060"/>
<evidence type="ECO:0000259" key="7">
    <source>
        <dbReference type="PROSITE" id="PS51762"/>
    </source>
</evidence>
<keyword evidence="5" id="KW-0326">Glycosidase</keyword>